<dbReference type="Pfam" id="PF01582">
    <property type="entry name" value="TIR"/>
    <property type="match status" value="1"/>
</dbReference>
<evidence type="ECO:0000256" key="10">
    <source>
        <dbReference type="ARBA" id="ARBA00023170"/>
    </source>
</evidence>
<dbReference type="Proteomes" id="UP000472272">
    <property type="component" value="Chromosome 4"/>
</dbReference>
<dbReference type="InterPro" id="IPR015621">
    <property type="entry name" value="IL-1_rcpt_fam"/>
</dbReference>
<dbReference type="AlphaFoldDB" id="A0A670J0J0"/>
<dbReference type="GeneTree" id="ENSGT01090000259985"/>
<dbReference type="Ensembl" id="ENSPMRT00000018799.1">
    <property type="protein sequence ID" value="ENSPMRP00000017656.1"/>
    <property type="gene ID" value="ENSPMRG00000011659.1"/>
</dbReference>
<keyword evidence="16" id="KW-1185">Reference proteome</keyword>
<dbReference type="SUPFAM" id="SSF52200">
    <property type="entry name" value="Toll/Interleukin receptor TIR domain"/>
    <property type="match status" value="1"/>
</dbReference>
<keyword evidence="5" id="KW-0677">Repeat</keyword>
<dbReference type="GO" id="GO:0016787">
    <property type="term" value="F:hydrolase activity"/>
    <property type="evidence" value="ECO:0007669"/>
    <property type="project" value="UniProtKB-KW"/>
</dbReference>
<reference evidence="15" key="2">
    <citation type="submission" date="2025-08" db="UniProtKB">
        <authorList>
            <consortium name="Ensembl"/>
        </authorList>
    </citation>
    <scope>IDENTIFICATION</scope>
</reference>
<proteinExistence type="inferred from homology"/>
<keyword evidence="6" id="KW-0378">Hydrolase</keyword>
<dbReference type="PRINTS" id="PR01537">
    <property type="entry name" value="INTRLKN1R1F"/>
</dbReference>
<dbReference type="InterPro" id="IPR013783">
    <property type="entry name" value="Ig-like_fold"/>
</dbReference>
<evidence type="ECO:0000313" key="16">
    <source>
        <dbReference type="Proteomes" id="UP000472272"/>
    </source>
</evidence>
<dbReference type="PROSITE" id="PS50104">
    <property type="entry name" value="TIR"/>
    <property type="match status" value="1"/>
</dbReference>
<evidence type="ECO:0000256" key="12">
    <source>
        <dbReference type="ARBA" id="ARBA00023319"/>
    </source>
</evidence>
<keyword evidence="3 13" id="KW-0812">Transmembrane</keyword>
<keyword evidence="9" id="KW-1015">Disulfide bond</keyword>
<sequence length="424" mass="49159">MVGRLNGFPTSFLCIWVVYTCKMHGSPYDRTRAVLFNQVPSVMLGLQVPSSLTIVRLQKDKRPSLRFEDDSIVLYHVYDADNGTYVCDYTLTDSNTQWTMRTIVNVTIIGKSLYIQLNKCIILIFFLPGKDIWQLRLHMPYSNISFLQTKFKKRTNQTPPKINKYFSYFCFLLALHFLLTLCCSMTTAFLIFLGSVVVYRHRIEIVLLYRNYVAKGETAGDGKEFDAFVSCAKPDLPEADHMLLNEETFALEILPQVLENKYEYKLCLTERDILPGGAYTDDIVNAVKKSRRAIVVLSPSYVNGPALFELETAVNTVLEDKAIKLILIQFKSFQEPQSLPHNVKIALRVLPRVTWKTSTSPTVNKQFWRKLLRLMPVKHSNRTEDKWCWFPHLQLLGTDKKNATAERTNWTKKWRKIWERTSLN</sequence>
<evidence type="ECO:0000259" key="14">
    <source>
        <dbReference type="PROSITE" id="PS50104"/>
    </source>
</evidence>
<keyword evidence="8 13" id="KW-0472">Membrane</keyword>
<evidence type="ECO:0000256" key="11">
    <source>
        <dbReference type="ARBA" id="ARBA00023180"/>
    </source>
</evidence>
<accession>A0A670J0J0</accession>
<protein>
    <submittedName>
        <fullName evidence="15">Interleukin 18 receptor accessory protein</fullName>
    </submittedName>
</protein>
<reference evidence="15" key="3">
    <citation type="submission" date="2025-09" db="UniProtKB">
        <authorList>
            <consortium name="Ensembl"/>
        </authorList>
    </citation>
    <scope>IDENTIFICATION</scope>
</reference>
<reference evidence="15 16" key="1">
    <citation type="journal article" date="2019" name="Proc. Natl. Acad. Sci. U.S.A.">
        <title>Regulatory changes in pterin and carotenoid genes underlie balanced color polymorphisms in the wall lizard.</title>
        <authorList>
            <person name="Andrade P."/>
            <person name="Pinho C."/>
            <person name="Perez I de Lanuza G."/>
            <person name="Afonso S."/>
            <person name="Brejcha J."/>
            <person name="Rubin C.J."/>
            <person name="Wallerman O."/>
            <person name="Pereira P."/>
            <person name="Sabatino S.J."/>
            <person name="Bellati A."/>
            <person name="Pellitteri-Rosa D."/>
            <person name="Bosakova Z."/>
            <person name="Bunikis I."/>
            <person name="Carretero M.A."/>
            <person name="Feiner N."/>
            <person name="Marsik P."/>
            <person name="Pauperio F."/>
            <person name="Salvi D."/>
            <person name="Soler L."/>
            <person name="While G.M."/>
            <person name="Uller T."/>
            <person name="Font E."/>
            <person name="Andersson L."/>
            <person name="Carneiro M."/>
        </authorList>
    </citation>
    <scope>NUCLEOTIDE SEQUENCE</scope>
</reference>
<keyword evidence="7 13" id="KW-1133">Transmembrane helix</keyword>
<evidence type="ECO:0000256" key="7">
    <source>
        <dbReference type="ARBA" id="ARBA00022989"/>
    </source>
</evidence>
<dbReference type="PANTHER" id="PTHR11890">
    <property type="entry name" value="INTERLEUKIN-1 RECEPTOR FAMILY MEMBER"/>
    <property type="match status" value="1"/>
</dbReference>
<evidence type="ECO:0000256" key="6">
    <source>
        <dbReference type="ARBA" id="ARBA00022801"/>
    </source>
</evidence>
<feature type="transmembrane region" description="Helical" evidence="13">
    <location>
        <begin position="165"/>
        <end position="193"/>
    </location>
</feature>
<evidence type="ECO:0000256" key="5">
    <source>
        <dbReference type="ARBA" id="ARBA00022737"/>
    </source>
</evidence>
<evidence type="ECO:0000256" key="1">
    <source>
        <dbReference type="ARBA" id="ARBA00004479"/>
    </source>
</evidence>
<dbReference type="PANTHER" id="PTHR11890:SF23">
    <property type="entry name" value="INTERLEUKIN-18 RECEPTOR ACCESSORY PROTEIN"/>
    <property type="match status" value="1"/>
</dbReference>
<comment type="subcellular location">
    <subcellularLocation>
        <location evidence="1">Membrane</location>
        <topology evidence="1">Single-pass type I membrane protein</topology>
    </subcellularLocation>
</comment>
<evidence type="ECO:0000256" key="3">
    <source>
        <dbReference type="ARBA" id="ARBA00022692"/>
    </source>
</evidence>
<dbReference type="GO" id="GO:0016020">
    <property type="term" value="C:membrane"/>
    <property type="evidence" value="ECO:0007669"/>
    <property type="project" value="UniProtKB-SubCell"/>
</dbReference>
<evidence type="ECO:0000256" key="2">
    <source>
        <dbReference type="ARBA" id="ARBA00009752"/>
    </source>
</evidence>
<name>A0A670J0J0_PODMU</name>
<evidence type="ECO:0000256" key="8">
    <source>
        <dbReference type="ARBA" id="ARBA00023136"/>
    </source>
</evidence>
<gene>
    <name evidence="15" type="primary">IL18RAP</name>
</gene>
<keyword evidence="4" id="KW-0732">Signal</keyword>
<dbReference type="InterPro" id="IPR035897">
    <property type="entry name" value="Toll_tir_struct_dom_sf"/>
</dbReference>
<keyword evidence="12" id="KW-0393">Immunoglobulin domain</keyword>
<dbReference type="FunFam" id="3.40.50.10140:FF:000002">
    <property type="entry name" value="Interleukin 1 receptor accessory protein"/>
    <property type="match status" value="1"/>
</dbReference>
<dbReference type="GO" id="GO:0042008">
    <property type="term" value="F:interleukin-18 receptor activity"/>
    <property type="evidence" value="ECO:0007669"/>
    <property type="project" value="TreeGrafter"/>
</dbReference>
<comment type="similarity">
    <text evidence="2">Belongs to the interleukin-1 receptor family.</text>
</comment>
<evidence type="ECO:0000313" key="15">
    <source>
        <dbReference type="Ensembl" id="ENSPMRP00000017656.1"/>
    </source>
</evidence>
<feature type="domain" description="TIR" evidence="14">
    <location>
        <begin position="223"/>
        <end position="375"/>
    </location>
</feature>
<dbReference type="InterPro" id="IPR000157">
    <property type="entry name" value="TIR_dom"/>
</dbReference>
<keyword evidence="10" id="KW-0675">Receptor</keyword>
<organism evidence="15 16">
    <name type="scientific">Podarcis muralis</name>
    <name type="common">Wall lizard</name>
    <name type="synonym">Lacerta muralis</name>
    <dbReference type="NCBI Taxonomy" id="64176"/>
    <lineage>
        <taxon>Eukaryota</taxon>
        <taxon>Metazoa</taxon>
        <taxon>Chordata</taxon>
        <taxon>Craniata</taxon>
        <taxon>Vertebrata</taxon>
        <taxon>Euteleostomi</taxon>
        <taxon>Lepidosauria</taxon>
        <taxon>Squamata</taxon>
        <taxon>Bifurcata</taxon>
        <taxon>Unidentata</taxon>
        <taxon>Episquamata</taxon>
        <taxon>Laterata</taxon>
        <taxon>Lacertibaenia</taxon>
        <taxon>Lacertidae</taxon>
        <taxon>Podarcis</taxon>
    </lineage>
</organism>
<evidence type="ECO:0000256" key="13">
    <source>
        <dbReference type="SAM" id="Phobius"/>
    </source>
</evidence>
<dbReference type="Gene3D" id="2.60.40.10">
    <property type="entry name" value="Immunoglobulins"/>
    <property type="match status" value="1"/>
</dbReference>
<dbReference type="SMART" id="SM00255">
    <property type="entry name" value="TIR"/>
    <property type="match status" value="1"/>
</dbReference>
<evidence type="ECO:0000256" key="9">
    <source>
        <dbReference type="ARBA" id="ARBA00023157"/>
    </source>
</evidence>
<keyword evidence="11" id="KW-0325">Glycoprotein</keyword>
<dbReference type="Gene3D" id="3.40.50.10140">
    <property type="entry name" value="Toll/interleukin-1 receptor homology (TIR) domain"/>
    <property type="match status" value="1"/>
</dbReference>
<evidence type="ECO:0000256" key="4">
    <source>
        <dbReference type="ARBA" id="ARBA00022729"/>
    </source>
</evidence>